<dbReference type="EMBL" id="FKBS01000006">
    <property type="protein sequence ID" value="SAH80846.1"/>
    <property type="molecule type" value="Genomic_DNA"/>
</dbReference>
<feature type="transmembrane region" description="Helical" evidence="1">
    <location>
        <begin position="36"/>
        <end position="55"/>
    </location>
</feature>
<evidence type="ECO:0000259" key="2">
    <source>
        <dbReference type="Pfam" id="PF07331"/>
    </source>
</evidence>
<dbReference type="RefSeq" id="WP_066406675.1">
    <property type="nucleotide sequence ID" value="NZ_FKBS01000006.1"/>
</dbReference>
<feature type="domain" description="DUF1468" evidence="2">
    <location>
        <begin position="5"/>
        <end position="137"/>
    </location>
</feature>
<protein>
    <submittedName>
        <fullName evidence="3">Tripartite tricarboxylate transporter TctB family</fullName>
    </submittedName>
</protein>
<evidence type="ECO:0000313" key="3">
    <source>
        <dbReference type="EMBL" id="SAH80846.1"/>
    </source>
</evidence>
<dbReference type="Proteomes" id="UP000077037">
    <property type="component" value="Unassembled WGS sequence"/>
</dbReference>
<feature type="transmembrane region" description="Helical" evidence="1">
    <location>
        <begin position="109"/>
        <end position="128"/>
    </location>
</feature>
<accession>A0A157K9K1</accession>
<keyword evidence="1" id="KW-0812">Transmembrane</keyword>
<reference evidence="3 4" key="1">
    <citation type="submission" date="2016-03" db="EMBL/GenBank/DDBJ databases">
        <authorList>
            <consortium name="Pathogen Informatics"/>
        </authorList>
    </citation>
    <scope>NUCLEOTIDE SEQUENCE [LARGE SCALE GENOMIC DNA]</scope>
    <source>
        <strain evidence="3 4">NCTC13364</strain>
    </source>
</reference>
<feature type="transmembrane region" description="Helical" evidence="1">
    <location>
        <begin position="76"/>
        <end position="103"/>
    </location>
</feature>
<dbReference type="AlphaFoldDB" id="A0A157K9K1"/>
<name>A0A157K9K1_9BORD</name>
<dbReference type="InterPro" id="IPR009936">
    <property type="entry name" value="DUF1468"/>
</dbReference>
<keyword evidence="1" id="KW-1133">Transmembrane helix</keyword>
<dbReference type="Pfam" id="PF07331">
    <property type="entry name" value="TctB"/>
    <property type="match status" value="1"/>
</dbReference>
<evidence type="ECO:0000256" key="1">
    <source>
        <dbReference type="SAM" id="Phobius"/>
    </source>
</evidence>
<sequence>MNDRILGVFALLLAAFITWGGWDIEAPFSYEPVGPRAFPMLLAVIIALCGLWLVFKGGQRMEANPPGANGRIFMMVVYAAIYALLFQWLGFVLATVLMTIFVGRLFGGAWGKCALGGVVMGVLFFLLFDKVLDVVLPTGVLGGLL</sequence>
<evidence type="ECO:0000313" key="4">
    <source>
        <dbReference type="Proteomes" id="UP000077037"/>
    </source>
</evidence>
<gene>
    <name evidence="3" type="ORF">SAMEA1982600_00240</name>
</gene>
<proteinExistence type="predicted"/>
<keyword evidence="1" id="KW-0472">Membrane</keyword>
<organism evidence="3 4">
    <name type="scientific">Bordetella ansorpii</name>
    <dbReference type="NCBI Taxonomy" id="288768"/>
    <lineage>
        <taxon>Bacteria</taxon>
        <taxon>Pseudomonadati</taxon>
        <taxon>Pseudomonadota</taxon>
        <taxon>Betaproteobacteria</taxon>
        <taxon>Burkholderiales</taxon>
        <taxon>Alcaligenaceae</taxon>
        <taxon>Bordetella</taxon>
    </lineage>
</organism>
<dbReference type="OrthoDB" id="8795337at2"/>